<evidence type="ECO:0000313" key="13">
    <source>
        <dbReference type="Proteomes" id="UP000602510"/>
    </source>
</evidence>
<evidence type="ECO:0000256" key="6">
    <source>
        <dbReference type="ARBA" id="ARBA00022786"/>
    </source>
</evidence>
<keyword evidence="6" id="KW-0833">Ubl conjugation pathway</keyword>
<proteinExistence type="predicted"/>
<dbReference type="Proteomes" id="UP000704712">
    <property type="component" value="Unassembled WGS sequence"/>
</dbReference>
<dbReference type="PROSITE" id="PS50089">
    <property type="entry name" value="ZF_RING_2"/>
    <property type="match status" value="1"/>
</dbReference>
<dbReference type="EMBL" id="JAACNO010002683">
    <property type="protein sequence ID" value="KAF4131744.1"/>
    <property type="molecule type" value="Genomic_DNA"/>
</dbReference>
<dbReference type="Gene3D" id="3.30.40.10">
    <property type="entry name" value="Zinc/RING finger domain, C3HC4 (zinc finger)"/>
    <property type="match status" value="1"/>
</dbReference>
<evidence type="ECO:0000259" key="9">
    <source>
        <dbReference type="PROSITE" id="PS50089"/>
    </source>
</evidence>
<keyword evidence="3" id="KW-0808">Transferase</keyword>
<keyword evidence="7" id="KW-0862">Zinc</keyword>
<evidence type="ECO:0000256" key="5">
    <source>
        <dbReference type="ARBA" id="ARBA00022771"/>
    </source>
</evidence>
<organism evidence="10 13">
    <name type="scientific">Phytophthora infestans</name>
    <name type="common">Potato late blight agent</name>
    <name type="synonym">Botrytis infestans</name>
    <dbReference type="NCBI Taxonomy" id="4787"/>
    <lineage>
        <taxon>Eukaryota</taxon>
        <taxon>Sar</taxon>
        <taxon>Stramenopiles</taxon>
        <taxon>Oomycota</taxon>
        <taxon>Peronosporomycetes</taxon>
        <taxon>Peronosporales</taxon>
        <taxon>Peronosporaceae</taxon>
        <taxon>Phytophthora</taxon>
    </lineage>
</organism>
<dbReference type="InterPro" id="IPR045191">
    <property type="entry name" value="MBR1/2-like"/>
</dbReference>
<evidence type="ECO:0000313" key="11">
    <source>
        <dbReference type="EMBL" id="KAF4131744.1"/>
    </source>
</evidence>
<keyword evidence="5 8" id="KW-0863">Zinc-finger</keyword>
<gene>
    <name evidence="10" type="ORF">GN244_ATG16127</name>
    <name evidence="12" type="ORF">GN958_ATG04496</name>
    <name evidence="11" type="ORF">GN958_ATG19065</name>
</gene>
<comment type="caution">
    <text evidence="10">The sequence shown here is derived from an EMBL/GenBank/DDBJ whole genome shotgun (WGS) entry which is preliminary data.</text>
</comment>
<protein>
    <recommendedName>
        <fullName evidence="2">RING-type E3 ubiquitin transferase</fullName>
        <ecNumber evidence="2">2.3.2.27</ecNumber>
    </recommendedName>
</protein>
<dbReference type="SMART" id="SM00184">
    <property type="entry name" value="RING"/>
    <property type="match status" value="1"/>
</dbReference>
<dbReference type="GO" id="GO:0008270">
    <property type="term" value="F:zinc ion binding"/>
    <property type="evidence" value="ECO:0007669"/>
    <property type="project" value="UniProtKB-KW"/>
</dbReference>
<evidence type="ECO:0000256" key="8">
    <source>
        <dbReference type="PROSITE-ProRule" id="PRU00175"/>
    </source>
</evidence>
<dbReference type="Proteomes" id="UP000602510">
    <property type="component" value="Unassembled WGS sequence"/>
</dbReference>
<dbReference type="GO" id="GO:0061630">
    <property type="term" value="F:ubiquitin protein ligase activity"/>
    <property type="evidence" value="ECO:0007669"/>
    <property type="project" value="UniProtKB-EC"/>
</dbReference>
<evidence type="ECO:0000313" key="10">
    <source>
        <dbReference type="EMBL" id="KAF4032079.1"/>
    </source>
</evidence>
<dbReference type="SUPFAM" id="SSF57850">
    <property type="entry name" value="RING/U-box"/>
    <property type="match status" value="1"/>
</dbReference>
<dbReference type="EMBL" id="JAACNO010000621">
    <property type="protein sequence ID" value="KAF4146310.1"/>
    <property type="molecule type" value="Genomic_DNA"/>
</dbReference>
<dbReference type="EMBL" id="WSZM01000516">
    <property type="protein sequence ID" value="KAF4032079.1"/>
    <property type="molecule type" value="Genomic_DNA"/>
</dbReference>
<sequence>MEAVRVRRRPRRQVGLEAPAKAHLAQQIANVVTLSLQQNGRESGSGRLSGPLAGTQGRLASTLRLAEKNVADMTAYLRQRKAKTAAIVATSREEVTFCCEDEEQNVCVICLEGNLEEERVEALPCGHVFHAECIAQWLLYQRVCPVDRRSVDEGDVVIHR</sequence>
<dbReference type="AlphaFoldDB" id="A0A833SIQ2"/>
<dbReference type="PANTHER" id="PTHR22937">
    <property type="entry name" value="E3 UBIQUITIN-PROTEIN LIGASE RNF165"/>
    <property type="match status" value="1"/>
</dbReference>
<evidence type="ECO:0000256" key="4">
    <source>
        <dbReference type="ARBA" id="ARBA00022723"/>
    </source>
</evidence>
<evidence type="ECO:0000256" key="7">
    <source>
        <dbReference type="ARBA" id="ARBA00022833"/>
    </source>
</evidence>
<comment type="catalytic activity">
    <reaction evidence="1">
        <text>S-ubiquitinyl-[E2 ubiquitin-conjugating enzyme]-L-cysteine + [acceptor protein]-L-lysine = [E2 ubiquitin-conjugating enzyme]-L-cysteine + N(6)-ubiquitinyl-[acceptor protein]-L-lysine.</text>
        <dbReference type="EC" id="2.3.2.27"/>
    </reaction>
</comment>
<evidence type="ECO:0000256" key="3">
    <source>
        <dbReference type="ARBA" id="ARBA00022679"/>
    </source>
</evidence>
<name>A0A833SIQ2_PHYIN</name>
<accession>A0A833SIQ2</accession>
<dbReference type="EC" id="2.3.2.27" evidence="2"/>
<feature type="domain" description="RING-type" evidence="9">
    <location>
        <begin position="107"/>
        <end position="148"/>
    </location>
</feature>
<dbReference type="InterPro" id="IPR013083">
    <property type="entry name" value="Znf_RING/FYVE/PHD"/>
</dbReference>
<evidence type="ECO:0000313" key="12">
    <source>
        <dbReference type="EMBL" id="KAF4146310.1"/>
    </source>
</evidence>
<dbReference type="InterPro" id="IPR001841">
    <property type="entry name" value="Znf_RING"/>
</dbReference>
<reference evidence="10" key="1">
    <citation type="submission" date="2020-04" db="EMBL/GenBank/DDBJ databases">
        <title>Hybrid Assembly of Korean Phytophthora infestans isolates.</title>
        <authorList>
            <person name="Prokchorchik M."/>
            <person name="Lee Y."/>
            <person name="Seo J."/>
            <person name="Cho J.-H."/>
            <person name="Park Y.-E."/>
            <person name="Jang D.-C."/>
            <person name="Im J.-S."/>
            <person name="Choi J.-G."/>
            <person name="Park H.-J."/>
            <person name="Lee G.-B."/>
            <person name="Lee Y.-G."/>
            <person name="Hong S.-Y."/>
            <person name="Cho K."/>
            <person name="Sohn K.H."/>
        </authorList>
    </citation>
    <scope>NUCLEOTIDE SEQUENCE</scope>
    <source>
        <strain evidence="10">KR_1_A1</strain>
        <strain evidence="11">KR_2_A2</strain>
    </source>
</reference>
<dbReference type="PANTHER" id="PTHR22937:SF65">
    <property type="entry name" value="E3 UBIQUITIN-PROTEIN LIGASE ARK2C"/>
    <property type="match status" value="1"/>
</dbReference>
<evidence type="ECO:0000256" key="1">
    <source>
        <dbReference type="ARBA" id="ARBA00000900"/>
    </source>
</evidence>
<evidence type="ECO:0000256" key="2">
    <source>
        <dbReference type="ARBA" id="ARBA00012483"/>
    </source>
</evidence>
<keyword evidence="4" id="KW-0479">Metal-binding</keyword>
<dbReference type="Pfam" id="PF13639">
    <property type="entry name" value="zf-RING_2"/>
    <property type="match status" value="1"/>
</dbReference>
<keyword evidence="13" id="KW-1185">Reference proteome</keyword>